<dbReference type="Proteomes" id="UP001177670">
    <property type="component" value="Unassembled WGS sequence"/>
</dbReference>
<name>A0AA40KXS4_9HYME</name>
<evidence type="ECO:0000256" key="1">
    <source>
        <dbReference type="SAM" id="MobiDB-lite"/>
    </source>
</evidence>
<sequence>MLGVPAARMRTQAYDASIIVTRRTRTRGYKMEVPWDSGARGFLETVEEGRSDNQESLEGGLTWCTVPSAVLASRLVGPRPSRIQGDARPDAGGDAFRRLSTSHLATGTHKQIPDNGHAPSLSTSTIYSKESPRNSGNELANFDPDRRQRAQQFHENAGKRIRAYG</sequence>
<comment type="caution">
    <text evidence="2">The sequence shown here is derived from an EMBL/GenBank/DDBJ whole genome shotgun (WGS) entry which is preliminary data.</text>
</comment>
<keyword evidence="3" id="KW-1185">Reference proteome</keyword>
<feature type="region of interest" description="Disordered" evidence="1">
    <location>
        <begin position="77"/>
        <end position="165"/>
    </location>
</feature>
<protein>
    <submittedName>
        <fullName evidence="2">Uncharacterized protein</fullName>
    </submittedName>
</protein>
<proteinExistence type="predicted"/>
<feature type="compositionally biased region" description="Basic and acidic residues" evidence="1">
    <location>
        <begin position="85"/>
        <end position="97"/>
    </location>
</feature>
<dbReference type="AlphaFoldDB" id="A0AA40KXS4"/>
<feature type="compositionally biased region" description="Polar residues" evidence="1">
    <location>
        <begin position="99"/>
        <end position="109"/>
    </location>
</feature>
<accession>A0AA40KXS4</accession>
<reference evidence="2" key="1">
    <citation type="submission" date="2021-10" db="EMBL/GenBank/DDBJ databases">
        <title>Melipona bicolor Genome sequencing and assembly.</title>
        <authorList>
            <person name="Araujo N.S."/>
            <person name="Arias M.C."/>
        </authorList>
    </citation>
    <scope>NUCLEOTIDE SEQUENCE</scope>
    <source>
        <strain evidence="2">USP_2M_L1-L4_2017</strain>
        <tissue evidence="2">Whole body</tissue>
    </source>
</reference>
<organism evidence="2 3">
    <name type="scientific">Melipona bicolor</name>
    <dbReference type="NCBI Taxonomy" id="60889"/>
    <lineage>
        <taxon>Eukaryota</taxon>
        <taxon>Metazoa</taxon>
        <taxon>Ecdysozoa</taxon>
        <taxon>Arthropoda</taxon>
        <taxon>Hexapoda</taxon>
        <taxon>Insecta</taxon>
        <taxon>Pterygota</taxon>
        <taxon>Neoptera</taxon>
        <taxon>Endopterygota</taxon>
        <taxon>Hymenoptera</taxon>
        <taxon>Apocrita</taxon>
        <taxon>Aculeata</taxon>
        <taxon>Apoidea</taxon>
        <taxon>Anthophila</taxon>
        <taxon>Apidae</taxon>
        <taxon>Melipona</taxon>
    </lineage>
</organism>
<evidence type="ECO:0000313" key="2">
    <source>
        <dbReference type="EMBL" id="KAK1136863.1"/>
    </source>
</evidence>
<evidence type="ECO:0000313" key="3">
    <source>
        <dbReference type="Proteomes" id="UP001177670"/>
    </source>
</evidence>
<feature type="compositionally biased region" description="Polar residues" evidence="1">
    <location>
        <begin position="120"/>
        <end position="138"/>
    </location>
</feature>
<gene>
    <name evidence="2" type="ORF">K0M31_001395</name>
</gene>
<dbReference type="EMBL" id="JAHYIQ010000001">
    <property type="protein sequence ID" value="KAK1136863.1"/>
    <property type="molecule type" value="Genomic_DNA"/>
</dbReference>